<comment type="caution">
    <text evidence="2">The sequence shown here is derived from an EMBL/GenBank/DDBJ whole genome shotgun (WGS) entry which is preliminary data.</text>
</comment>
<protein>
    <recommendedName>
        <fullName evidence="1">DUF7588 domain-containing protein</fullName>
    </recommendedName>
</protein>
<evidence type="ECO:0000259" key="1">
    <source>
        <dbReference type="Pfam" id="PF24496"/>
    </source>
</evidence>
<dbReference type="PANTHER" id="PTHR33054:SF9">
    <property type="entry name" value="CCHC-TYPE DOMAIN-CONTAINING PROTEIN"/>
    <property type="match status" value="1"/>
</dbReference>
<organism evidence="2 3">
    <name type="scientific">Mucuna pruriens</name>
    <name type="common">Velvet bean</name>
    <name type="synonym">Dolichos pruriens</name>
    <dbReference type="NCBI Taxonomy" id="157652"/>
    <lineage>
        <taxon>Eukaryota</taxon>
        <taxon>Viridiplantae</taxon>
        <taxon>Streptophyta</taxon>
        <taxon>Embryophyta</taxon>
        <taxon>Tracheophyta</taxon>
        <taxon>Spermatophyta</taxon>
        <taxon>Magnoliopsida</taxon>
        <taxon>eudicotyledons</taxon>
        <taxon>Gunneridae</taxon>
        <taxon>Pentapetalae</taxon>
        <taxon>rosids</taxon>
        <taxon>fabids</taxon>
        <taxon>Fabales</taxon>
        <taxon>Fabaceae</taxon>
        <taxon>Papilionoideae</taxon>
        <taxon>50 kb inversion clade</taxon>
        <taxon>NPAAA clade</taxon>
        <taxon>indigoferoid/millettioid clade</taxon>
        <taxon>Phaseoleae</taxon>
        <taxon>Mucuna</taxon>
    </lineage>
</organism>
<name>A0A371G803_MUCPR</name>
<dbReference type="AlphaFoldDB" id="A0A371G803"/>
<keyword evidence="3" id="KW-1185">Reference proteome</keyword>
<dbReference type="Pfam" id="PF24496">
    <property type="entry name" value="DUF7588"/>
    <property type="match status" value="1"/>
</dbReference>
<dbReference type="Proteomes" id="UP000257109">
    <property type="component" value="Unassembled WGS sequence"/>
</dbReference>
<evidence type="ECO:0000313" key="2">
    <source>
        <dbReference type="EMBL" id="RDX86682.1"/>
    </source>
</evidence>
<dbReference type="PANTHER" id="PTHR33054">
    <property type="entry name" value="CCHC-TYPE DOMAIN-CONTAINING PROTEIN"/>
    <property type="match status" value="1"/>
</dbReference>
<feature type="domain" description="DUF7588" evidence="1">
    <location>
        <begin position="340"/>
        <end position="403"/>
    </location>
</feature>
<feature type="non-terminal residue" evidence="2">
    <location>
        <position position="1"/>
    </location>
</feature>
<dbReference type="InterPro" id="IPR043128">
    <property type="entry name" value="Rev_trsase/Diguanyl_cyclase"/>
</dbReference>
<gene>
    <name evidence="2" type="ORF">CR513_31957</name>
</gene>
<evidence type="ECO:0000313" key="3">
    <source>
        <dbReference type="Proteomes" id="UP000257109"/>
    </source>
</evidence>
<accession>A0A371G803</accession>
<proteinExistence type="predicted"/>
<dbReference type="Gene3D" id="3.30.70.270">
    <property type="match status" value="1"/>
</dbReference>
<reference evidence="2" key="1">
    <citation type="submission" date="2018-05" db="EMBL/GenBank/DDBJ databases">
        <title>Draft genome of Mucuna pruriens seed.</title>
        <authorList>
            <person name="Nnadi N.E."/>
            <person name="Vos R."/>
            <person name="Hasami M.H."/>
            <person name="Devisetty U.K."/>
            <person name="Aguiy J.C."/>
        </authorList>
    </citation>
    <scope>NUCLEOTIDE SEQUENCE [LARGE SCALE GENOMIC DNA]</scope>
    <source>
        <strain evidence="2">JCA_2017</strain>
    </source>
</reference>
<sequence length="797" mass="94104">MKTPETSTSKVESDVYKQHKIWSTTQDETHIIEYIYSETSNNQIITLLEQYVLDHLHDGPTFFNFYPNFAMNLKNDKTSNAIKLYVKLLEDIVDEMSDPIMIIFRIYYKVTKIDYKFKALTSSKEEKILVEVNLRKSLVQTPTRLSHHEVINTIHEEWYKNKKFTILRNYYTNSEIIRIYKKISNKIKEEQQLQRFLGYINYIVEFISNIRTICAPLYKRLKKNPPIWLEEMTNIVKEVKTLEKSLSCLGILDPRASLILETHALELGHGTLYQSQQYFQKKLMRFILTSGKFCPSIQKKSKLPKYSPTNYSSTNYSPTKLHVLNTSSTSTREKPFEIDKKWIRKDFEAKCNSDRREWFFNTFSKEQTEKFREKYYKFMYKNKINVYFFDWFSQYCDKKEIEYLFHKQKEISTIGVIDNNWKTKDNEIIRSEYPPQQDIKLQLSNNLEIEGCPYKDIRQNLDKSSDKSDIKKAYSQLNYSNIVLEDISKQLGKIENSKQLDQLSSSSIITKPPVKPIYKLINTSQKELESIRFDSNTNLKIEEIRKKLEKLSIEKSSSNTLELVGNKLTGYPKLKNYYPESSLVDVQYEERGELIQNSFSKNEISTCNLDGMSEQTILNSARSETNQEDDVATIIFKNKIANQLINLYCPTMSDYKWYKDTFLSIVTLREDGSAKFWKEKFIVGLPRLFSEKVKMNLERHYGNPINYDSLTYGQLHNILVKTGIEICIDFKLQNKMKKKSVSIFCHQYGVEPIVAPSARQKKKIKTRKRIESNINYCFISFFISLEEENEDIRNRFV</sequence>
<dbReference type="InterPro" id="IPR043502">
    <property type="entry name" value="DNA/RNA_pol_sf"/>
</dbReference>
<dbReference type="InterPro" id="IPR056010">
    <property type="entry name" value="DUF7588"/>
</dbReference>
<dbReference type="Pfam" id="PF22909">
    <property type="entry name" value="Caulimovir_coat_dom"/>
    <property type="match status" value="1"/>
</dbReference>
<dbReference type="SUPFAM" id="SSF56672">
    <property type="entry name" value="DNA/RNA polymerases"/>
    <property type="match status" value="1"/>
</dbReference>
<dbReference type="OrthoDB" id="1735266at2759"/>
<dbReference type="EMBL" id="QJKJ01006449">
    <property type="protein sequence ID" value="RDX86682.1"/>
    <property type="molecule type" value="Genomic_DNA"/>
</dbReference>